<dbReference type="FunFam" id="3.30.200.20:FF:000309">
    <property type="entry name" value="Leucine-rich repeat receptor protein kinase MSP1"/>
    <property type="match status" value="1"/>
</dbReference>
<dbReference type="GO" id="GO:0005524">
    <property type="term" value="F:ATP binding"/>
    <property type="evidence" value="ECO:0007669"/>
    <property type="project" value="UniProtKB-UniRule"/>
</dbReference>
<dbReference type="PROSITE" id="PS00109">
    <property type="entry name" value="PROTEIN_KINASE_TYR"/>
    <property type="match status" value="1"/>
</dbReference>
<evidence type="ECO:0000256" key="16">
    <source>
        <dbReference type="ARBA" id="ARBA00023170"/>
    </source>
</evidence>
<keyword evidence="10" id="KW-0677">Repeat</keyword>
<dbReference type="GO" id="GO:0009755">
    <property type="term" value="P:hormone-mediated signaling pathway"/>
    <property type="evidence" value="ECO:0000318"/>
    <property type="project" value="GO_Central"/>
</dbReference>
<evidence type="ECO:0000313" key="23">
    <source>
        <dbReference type="EMBL" id="KAF5802311.1"/>
    </source>
</evidence>
<dbReference type="SUPFAM" id="SSF52047">
    <property type="entry name" value="RNI-like"/>
    <property type="match status" value="1"/>
</dbReference>
<dbReference type="InterPro" id="IPR011009">
    <property type="entry name" value="Kinase-like_dom_sf"/>
</dbReference>
<feature type="transmembrane region" description="Helical" evidence="21">
    <location>
        <begin position="23"/>
        <end position="48"/>
    </location>
</feature>
<keyword evidence="9" id="KW-0732">Signal</keyword>
<dbReference type="Gene3D" id="3.80.10.10">
    <property type="entry name" value="Ribonuclease Inhibitor"/>
    <property type="match status" value="3"/>
</dbReference>
<keyword evidence="5" id="KW-0597">Phosphoprotein</keyword>
<evidence type="ECO:0000256" key="8">
    <source>
        <dbReference type="ARBA" id="ARBA00022692"/>
    </source>
</evidence>
<dbReference type="SUPFAM" id="SSF52058">
    <property type="entry name" value="L domain-like"/>
    <property type="match status" value="1"/>
</dbReference>
<dbReference type="Proteomes" id="UP000215914">
    <property type="component" value="Chromosome 6"/>
</dbReference>
<dbReference type="GO" id="GO:0005886">
    <property type="term" value="C:plasma membrane"/>
    <property type="evidence" value="ECO:0000318"/>
    <property type="project" value="GO_Central"/>
</dbReference>
<dbReference type="GO" id="GO:0009653">
    <property type="term" value="P:anatomical structure morphogenesis"/>
    <property type="evidence" value="ECO:0007669"/>
    <property type="project" value="UniProtKB-ARBA"/>
</dbReference>
<organism evidence="24 25">
    <name type="scientific">Helianthus annuus</name>
    <name type="common">Common sunflower</name>
    <dbReference type="NCBI Taxonomy" id="4232"/>
    <lineage>
        <taxon>Eukaryota</taxon>
        <taxon>Viridiplantae</taxon>
        <taxon>Streptophyta</taxon>
        <taxon>Embryophyta</taxon>
        <taxon>Tracheophyta</taxon>
        <taxon>Spermatophyta</taxon>
        <taxon>Magnoliopsida</taxon>
        <taxon>eudicotyledons</taxon>
        <taxon>Gunneridae</taxon>
        <taxon>Pentapetalae</taxon>
        <taxon>asterids</taxon>
        <taxon>campanulids</taxon>
        <taxon>Asterales</taxon>
        <taxon>Asteraceae</taxon>
        <taxon>Asteroideae</taxon>
        <taxon>Heliantheae alliance</taxon>
        <taxon>Heliantheae</taxon>
        <taxon>Helianthus</taxon>
    </lineage>
</organism>
<dbReference type="GO" id="GO:0006952">
    <property type="term" value="P:defense response"/>
    <property type="evidence" value="ECO:0007669"/>
    <property type="project" value="UniProtKB-ARBA"/>
</dbReference>
<dbReference type="PANTHER" id="PTHR48053:SF65">
    <property type="entry name" value="LRR RECEPTOR-LIKE KINASE FAMILY PROTEIN"/>
    <property type="match status" value="1"/>
</dbReference>
<evidence type="ECO:0000256" key="2">
    <source>
        <dbReference type="ARBA" id="ARBA00004479"/>
    </source>
</evidence>
<gene>
    <name evidence="24" type="ORF">HannXRQ_Chr06g0176721</name>
    <name evidence="23" type="ORF">HanXRQr2_Chr06g0258081</name>
</gene>
<evidence type="ECO:0000259" key="22">
    <source>
        <dbReference type="PROSITE" id="PS50011"/>
    </source>
</evidence>
<evidence type="ECO:0000256" key="4">
    <source>
        <dbReference type="ARBA" id="ARBA00022527"/>
    </source>
</evidence>
<evidence type="ECO:0000256" key="3">
    <source>
        <dbReference type="ARBA" id="ARBA00012513"/>
    </source>
</evidence>
<evidence type="ECO:0000313" key="24">
    <source>
        <dbReference type="EMBL" id="OTG22924.1"/>
    </source>
</evidence>
<dbReference type="InterPro" id="IPR001611">
    <property type="entry name" value="Leu-rich_rpt"/>
</dbReference>
<dbReference type="Gene3D" id="3.30.200.20">
    <property type="entry name" value="Phosphorylase Kinase, domain 1"/>
    <property type="match status" value="1"/>
</dbReference>
<reference evidence="24" key="2">
    <citation type="submission" date="2017-02" db="EMBL/GenBank/DDBJ databases">
        <title>Sunflower complete genome.</title>
        <authorList>
            <person name="Langlade N."/>
            <person name="Munos S."/>
        </authorList>
    </citation>
    <scope>NUCLEOTIDE SEQUENCE [LARGE SCALE GENOMIC DNA]</scope>
    <source>
        <tissue evidence="24">Leaves</tissue>
    </source>
</reference>
<evidence type="ECO:0000256" key="18">
    <source>
        <dbReference type="ARBA" id="ARBA00047899"/>
    </source>
</evidence>
<feature type="domain" description="Protein kinase" evidence="22">
    <location>
        <begin position="782"/>
        <end position="1046"/>
    </location>
</feature>
<sequence>MTCSLLSFNSCYEMRGKQSHQRLLLLIRGSLMSLPVAIILLFSCYTSFCVPSLATSQPTNEAASALLKWKASLDKQSRSFLSSWTGSNPCHDNWIGIGCSNRAASAESVVTSIRIQDLNLTGTLDDLDTWSLRDLEYFDLSFNSLYGHIPSSIGNMSELIYLDLSSNKLSGVIPSEIGMLPSLLYLYVNRNLLTGHIPNSIGNITKIIVVDLNTNCLSGRIPNSIGAIKSLTQLNLSKNELMGSIPPDIGTLLKIWKLDISSNNLTGVIPSTLGNLTNLVYLCLYDNKLSGSIPPELVGARDLIDLQIGKNLITGTIPITFRNFSRLERMHFGENHISGSIPDYIANFTDLKVLDLSLNQFSGLIPPELGKRTAFVTFNLFGNNLVGSIPQDMNLTRMEEFRVAQNMLSGHLPNAICVSRLLKKLGGANNFFSGPVPKSLKNCTSLRRVRLNGNQLTGNISEDFGIYPEMDYIDLSNNNFYGEVSSNWGHCPNLTSLKISNNNLSGKISTELGGATRLVKLHLSSNHLVGEIPKSFERLSSLMYMYLDDNKLSGSIPSQLRDLYSLEELNLGKNSLSGPINENIGECIKLRSLNLSSNKFEGVIPVHISKLEKLESLDISENYLTGSLPSQLGVLQFLQTLNLSHNYLTSSIPSSFTEMLSLTTVDVSFNQLEGPLPKMRAFEDAPMVALGHNKRLCGNNTGLDCPIQERNQGNKKNMILIIFPTLGCMLFLFFVGVIFCYLHKTNTNDTVRTQVTETNPFTIWSYDGKMVYESIIEALDDFDSKHIVGVGGHGTVYKAELLTQVLAVKKIHTLEDSESQNLKSFENEIRALIEIRHQNIVKLYGFCSHSRHSFLVYEFLAGGSLRKVLNHIERAVEFDWKKRVMAVKGIAKALSYMHHDCSQPIIHRDLSSSNVLFDLDWVAHISDFGTSRLLKPDSSNWTSFAGTFGYAAPELAYTMEVNEKCDVYSFGVLTLEIIMGKHPGDFLSSSQDMKGVSWTGIPDQRLAPPEEQIAEEVESLVEVAFSCLRKSPHSRPSMRDIALGFLGAAKKIKD</sequence>
<dbReference type="Pfam" id="PF00560">
    <property type="entry name" value="LRR_1"/>
    <property type="match status" value="8"/>
</dbReference>
<keyword evidence="17" id="KW-0325">Glycoprotein</keyword>
<feature type="binding site" evidence="20">
    <location>
        <position position="810"/>
    </location>
    <ligand>
        <name>ATP</name>
        <dbReference type="ChEBI" id="CHEBI:30616"/>
    </ligand>
</feature>
<evidence type="ECO:0000256" key="19">
    <source>
        <dbReference type="ARBA" id="ARBA00048679"/>
    </source>
</evidence>
<evidence type="ECO:0000256" key="6">
    <source>
        <dbReference type="ARBA" id="ARBA00022614"/>
    </source>
</evidence>
<reference evidence="23 25" key="1">
    <citation type="journal article" date="2017" name="Nature">
        <title>The sunflower genome provides insights into oil metabolism, flowering and Asterid evolution.</title>
        <authorList>
            <person name="Badouin H."/>
            <person name="Gouzy J."/>
            <person name="Grassa C.J."/>
            <person name="Murat F."/>
            <person name="Staton S.E."/>
            <person name="Cottret L."/>
            <person name="Lelandais-Briere C."/>
            <person name="Owens G.L."/>
            <person name="Carrere S."/>
            <person name="Mayjonade B."/>
            <person name="Legrand L."/>
            <person name="Gill N."/>
            <person name="Kane N.C."/>
            <person name="Bowers J.E."/>
            <person name="Hubner S."/>
            <person name="Bellec A."/>
            <person name="Berard A."/>
            <person name="Berges H."/>
            <person name="Blanchet N."/>
            <person name="Boniface M.C."/>
            <person name="Brunel D."/>
            <person name="Catrice O."/>
            <person name="Chaidir N."/>
            <person name="Claudel C."/>
            <person name="Donnadieu C."/>
            <person name="Faraut T."/>
            <person name="Fievet G."/>
            <person name="Helmstetter N."/>
            <person name="King M."/>
            <person name="Knapp S.J."/>
            <person name="Lai Z."/>
            <person name="Le Paslier M.C."/>
            <person name="Lippi Y."/>
            <person name="Lorenzon L."/>
            <person name="Mandel J.R."/>
            <person name="Marage G."/>
            <person name="Marchand G."/>
            <person name="Marquand E."/>
            <person name="Bret-Mestries E."/>
            <person name="Morien E."/>
            <person name="Nambeesan S."/>
            <person name="Nguyen T."/>
            <person name="Pegot-Espagnet P."/>
            <person name="Pouilly N."/>
            <person name="Raftis F."/>
            <person name="Sallet E."/>
            <person name="Schiex T."/>
            <person name="Thomas J."/>
            <person name="Vandecasteele C."/>
            <person name="Vares D."/>
            <person name="Vear F."/>
            <person name="Vautrin S."/>
            <person name="Crespi M."/>
            <person name="Mangin B."/>
            <person name="Burke J.M."/>
            <person name="Salse J."/>
            <person name="Munos S."/>
            <person name="Vincourt P."/>
            <person name="Rieseberg L.H."/>
            <person name="Langlade N.B."/>
        </authorList>
    </citation>
    <scope>NUCLEOTIDE SEQUENCE [LARGE SCALE GENOMIC DNA]</scope>
    <source>
        <strain evidence="25">cv. SF193</strain>
        <tissue evidence="23">Leaves</tissue>
    </source>
</reference>
<dbReference type="Pfam" id="PF08263">
    <property type="entry name" value="LRRNT_2"/>
    <property type="match status" value="1"/>
</dbReference>
<proteinExistence type="predicted"/>
<dbReference type="PRINTS" id="PR00019">
    <property type="entry name" value="LEURICHRPT"/>
</dbReference>
<evidence type="ECO:0000256" key="5">
    <source>
        <dbReference type="ARBA" id="ARBA00022553"/>
    </source>
</evidence>
<dbReference type="EMBL" id="MNCJ02000321">
    <property type="protein sequence ID" value="KAF5802311.1"/>
    <property type="molecule type" value="Genomic_DNA"/>
</dbReference>
<dbReference type="InterPro" id="IPR017441">
    <property type="entry name" value="Protein_kinase_ATP_BS"/>
</dbReference>
<dbReference type="SMART" id="SM00369">
    <property type="entry name" value="LRR_TYP"/>
    <property type="match status" value="9"/>
</dbReference>
<evidence type="ECO:0000313" key="25">
    <source>
        <dbReference type="Proteomes" id="UP000215914"/>
    </source>
</evidence>
<feature type="transmembrane region" description="Helical" evidence="21">
    <location>
        <begin position="718"/>
        <end position="742"/>
    </location>
</feature>
<keyword evidence="7 23" id="KW-0808">Transferase</keyword>
<evidence type="ECO:0000256" key="1">
    <source>
        <dbReference type="ARBA" id="ARBA00004236"/>
    </source>
</evidence>
<dbReference type="InterPro" id="IPR008266">
    <property type="entry name" value="Tyr_kinase_AS"/>
</dbReference>
<protein>
    <recommendedName>
        <fullName evidence="3">non-specific serine/threonine protein kinase</fullName>
        <ecNumber evidence="3">2.7.11.1</ecNumber>
    </recommendedName>
</protein>
<dbReference type="InterPro" id="IPR032675">
    <property type="entry name" value="LRR_dom_sf"/>
</dbReference>
<keyword evidence="6" id="KW-0433">Leucine-rich repeat</keyword>
<dbReference type="FunFam" id="1.10.510.10:FF:000445">
    <property type="entry name" value="MDIS1-interacting receptor like kinase 2"/>
    <property type="match status" value="1"/>
</dbReference>
<comment type="catalytic activity">
    <reaction evidence="19">
        <text>L-seryl-[protein] + ATP = O-phospho-L-seryl-[protein] + ADP + H(+)</text>
        <dbReference type="Rhea" id="RHEA:17989"/>
        <dbReference type="Rhea" id="RHEA-COMP:9863"/>
        <dbReference type="Rhea" id="RHEA-COMP:11604"/>
        <dbReference type="ChEBI" id="CHEBI:15378"/>
        <dbReference type="ChEBI" id="CHEBI:29999"/>
        <dbReference type="ChEBI" id="CHEBI:30616"/>
        <dbReference type="ChEBI" id="CHEBI:83421"/>
        <dbReference type="ChEBI" id="CHEBI:456216"/>
        <dbReference type="EC" id="2.7.11.1"/>
    </reaction>
</comment>
<dbReference type="Pfam" id="PF00069">
    <property type="entry name" value="Pkinase"/>
    <property type="match status" value="1"/>
</dbReference>
<evidence type="ECO:0000256" key="10">
    <source>
        <dbReference type="ARBA" id="ARBA00022737"/>
    </source>
</evidence>
<keyword evidence="11 20" id="KW-0547">Nucleotide-binding</keyword>
<evidence type="ECO:0000256" key="14">
    <source>
        <dbReference type="ARBA" id="ARBA00022989"/>
    </source>
</evidence>
<dbReference type="EC" id="2.7.11.1" evidence="3"/>
<evidence type="ECO:0000256" key="20">
    <source>
        <dbReference type="PROSITE-ProRule" id="PRU10141"/>
    </source>
</evidence>
<evidence type="ECO:0000256" key="11">
    <source>
        <dbReference type="ARBA" id="ARBA00022741"/>
    </source>
</evidence>
<evidence type="ECO:0000256" key="9">
    <source>
        <dbReference type="ARBA" id="ARBA00022729"/>
    </source>
</evidence>
<dbReference type="FunFam" id="3.80.10.10:FF:000095">
    <property type="entry name" value="LRR receptor-like serine/threonine-protein kinase GSO1"/>
    <property type="match status" value="2"/>
</dbReference>
<dbReference type="InterPro" id="IPR000719">
    <property type="entry name" value="Prot_kinase_dom"/>
</dbReference>
<dbReference type="PROSITE" id="PS00107">
    <property type="entry name" value="PROTEIN_KINASE_ATP"/>
    <property type="match status" value="1"/>
</dbReference>
<keyword evidence="8 21" id="KW-0812">Transmembrane</keyword>
<dbReference type="OMA" id="RILHDHI"/>
<dbReference type="Pfam" id="PF13855">
    <property type="entry name" value="LRR_8"/>
    <property type="match status" value="2"/>
</dbReference>
<dbReference type="OrthoDB" id="676979at2759"/>
<evidence type="ECO:0000256" key="15">
    <source>
        <dbReference type="ARBA" id="ARBA00023136"/>
    </source>
</evidence>
<accession>A0A251UIK3</accession>
<keyword evidence="16" id="KW-0675">Receptor</keyword>
<dbReference type="STRING" id="4232.A0A251UIK3"/>
<evidence type="ECO:0000256" key="12">
    <source>
        <dbReference type="ARBA" id="ARBA00022777"/>
    </source>
</evidence>
<keyword evidence="25" id="KW-1185">Reference proteome</keyword>
<dbReference type="PANTHER" id="PTHR48053">
    <property type="entry name" value="LEUCINE RICH REPEAT FAMILY PROTEIN, EXPRESSED"/>
    <property type="match status" value="1"/>
</dbReference>
<reference evidence="23" key="3">
    <citation type="submission" date="2020-06" db="EMBL/GenBank/DDBJ databases">
        <title>Helianthus annuus Genome sequencing and assembly Release 2.</title>
        <authorList>
            <person name="Gouzy J."/>
            <person name="Langlade N."/>
            <person name="Munos S."/>
        </authorList>
    </citation>
    <scope>NUCLEOTIDE SEQUENCE</scope>
    <source>
        <tissue evidence="23">Leaves</tissue>
    </source>
</reference>
<keyword evidence="15 21" id="KW-0472">Membrane</keyword>
<evidence type="ECO:0000256" key="7">
    <source>
        <dbReference type="ARBA" id="ARBA00022679"/>
    </source>
</evidence>
<dbReference type="GO" id="GO:0004674">
    <property type="term" value="F:protein serine/threonine kinase activity"/>
    <property type="evidence" value="ECO:0007669"/>
    <property type="project" value="UniProtKB-KW"/>
</dbReference>
<evidence type="ECO:0000256" key="13">
    <source>
        <dbReference type="ARBA" id="ARBA00022840"/>
    </source>
</evidence>
<dbReference type="Gene3D" id="1.10.510.10">
    <property type="entry name" value="Transferase(Phosphotransferase) domain 1"/>
    <property type="match status" value="1"/>
</dbReference>
<dbReference type="AlphaFoldDB" id="A0A251UIK3"/>
<dbReference type="InterPro" id="IPR003591">
    <property type="entry name" value="Leu-rich_rpt_typical-subtyp"/>
</dbReference>
<dbReference type="InterPro" id="IPR013210">
    <property type="entry name" value="LRR_N_plant-typ"/>
</dbReference>
<dbReference type="InParanoid" id="A0A251UIK3"/>
<keyword evidence="14 21" id="KW-1133">Transmembrane helix</keyword>
<dbReference type="SUPFAM" id="SSF56112">
    <property type="entry name" value="Protein kinase-like (PK-like)"/>
    <property type="match status" value="1"/>
</dbReference>
<keyword evidence="4" id="KW-0723">Serine/threonine-protein kinase</keyword>
<name>A0A251UIK3_HELAN</name>
<dbReference type="GO" id="GO:0099402">
    <property type="term" value="P:plant organ development"/>
    <property type="evidence" value="ECO:0007669"/>
    <property type="project" value="UniProtKB-ARBA"/>
</dbReference>
<comment type="subcellular location">
    <subcellularLocation>
        <location evidence="1">Cell membrane</location>
    </subcellularLocation>
    <subcellularLocation>
        <location evidence="2">Membrane</location>
        <topology evidence="2">Single-pass type I membrane protein</topology>
    </subcellularLocation>
</comment>
<dbReference type="InterPro" id="IPR051716">
    <property type="entry name" value="Plant_RL_S/T_kinase"/>
</dbReference>
<dbReference type="Gramene" id="mRNA:HanXRQr2_Chr06g0258081">
    <property type="protein sequence ID" value="mRNA:HanXRQr2_Chr06g0258081"/>
    <property type="gene ID" value="HanXRQr2_Chr06g0258081"/>
</dbReference>
<dbReference type="GO" id="GO:0038023">
    <property type="term" value="F:signaling receptor activity"/>
    <property type="evidence" value="ECO:0000318"/>
    <property type="project" value="GO_Central"/>
</dbReference>
<keyword evidence="13 20" id="KW-0067">ATP-binding</keyword>
<dbReference type="EMBL" id="CM007895">
    <property type="protein sequence ID" value="OTG22924.1"/>
    <property type="molecule type" value="Genomic_DNA"/>
</dbReference>
<comment type="catalytic activity">
    <reaction evidence="18">
        <text>L-threonyl-[protein] + ATP = O-phospho-L-threonyl-[protein] + ADP + H(+)</text>
        <dbReference type="Rhea" id="RHEA:46608"/>
        <dbReference type="Rhea" id="RHEA-COMP:11060"/>
        <dbReference type="Rhea" id="RHEA-COMP:11605"/>
        <dbReference type="ChEBI" id="CHEBI:15378"/>
        <dbReference type="ChEBI" id="CHEBI:30013"/>
        <dbReference type="ChEBI" id="CHEBI:30616"/>
        <dbReference type="ChEBI" id="CHEBI:61977"/>
        <dbReference type="ChEBI" id="CHEBI:456216"/>
        <dbReference type="EC" id="2.7.11.1"/>
    </reaction>
</comment>
<evidence type="ECO:0000256" key="21">
    <source>
        <dbReference type="SAM" id="Phobius"/>
    </source>
</evidence>
<evidence type="ECO:0000256" key="17">
    <source>
        <dbReference type="ARBA" id="ARBA00023180"/>
    </source>
</evidence>
<dbReference type="FunFam" id="3.80.10.10:FF:000400">
    <property type="entry name" value="Nuclear pore complex protein NUP107"/>
    <property type="match status" value="1"/>
</dbReference>
<keyword evidence="12" id="KW-0418">Kinase</keyword>
<dbReference type="GO" id="GO:0051707">
    <property type="term" value="P:response to other organism"/>
    <property type="evidence" value="ECO:0007669"/>
    <property type="project" value="UniProtKB-ARBA"/>
</dbReference>
<dbReference type="PROSITE" id="PS50011">
    <property type="entry name" value="PROTEIN_KINASE_DOM"/>
    <property type="match status" value="1"/>
</dbReference>